<dbReference type="AlphaFoldDB" id="A0A3M9MX96"/>
<dbReference type="InterPro" id="IPR018644">
    <property type="entry name" value="DUF2071"/>
</dbReference>
<reference evidence="1 2" key="1">
    <citation type="submission" date="2018-11" db="EMBL/GenBank/DDBJ databases">
        <title>Rufibacter latericius sp. nov., isolated from water in Baiyang Lake.</title>
        <authorList>
            <person name="Yang Y."/>
        </authorList>
    </citation>
    <scope>NUCLEOTIDE SEQUENCE [LARGE SCALE GENOMIC DNA]</scope>
    <source>
        <strain evidence="1 2">MCC P1</strain>
    </source>
</reference>
<dbReference type="EMBL" id="RJJE01000009">
    <property type="protein sequence ID" value="RNI30146.1"/>
    <property type="molecule type" value="Genomic_DNA"/>
</dbReference>
<dbReference type="Pfam" id="PF09844">
    <property type="entry name" value="DUF2071"/>
    <property type="match status" value="1"/>
</dbReference>
<keyword evidence="2" id="KW-1185">Reference proteome</keyword>
<sequence length="238" mass="27782">MKKTFLTAEWRKLIIANYAIDPQLLVRHLPPHTELDLWNGTCYVSLIGFMFQNTRIKGIQVPFHVNFEEVNLRFYVKYLDNGLYKRGVVFIKEIVPKPAITLIANVLYGEHYATRPMQHTLEQQENELKVEYRWQEKSWYHLRVLTSATSHPIAEGSEAEFITEHYWGYTKRNGYKTSAYQVEHPRWEVYPVKEYAISADFQALYGPEFVVLNTASPLSVFLAEGSPIVIKEGDYLKS</sequence>
<evidence type="ECO:0000313" key="2">
    <source>
        <dbReference type="Proteomes" id="UP000271010"/>
    </source>
</evidence>
<comment type="caution">
    <text evidence="1">The sequence shown here is derived from an EMBL/GenBank/DDBJ whole genome shotgun (WGS) entry which is preliminary data.</text>
</comment>
<gene>
    <name evidence="1" type="ORF">EFA69_11630</name>
</gene>
<dbReference type="Proteomes" id="UP000271010">
    <property type="component" value="Unassembled WGS sequence"/>
</dbReference>
<dbReference type="RefSeq" id="WP_123133225.1">
    <property type="nucleotide sequence ID" value="NZ_RJJE01000009.1"/>
</dbReference>
<organism evidence="1 2">
    <name type="scientific">Rufibacter immobilis</name>
    <dbReference type="NCBI Taxonomy" id="1348778"/>
    <lineage>
        <taxon>Bacteria</taxon>
        <taxon>Pseudomonadati</taxon>
        <taxon>Bacteroidota</taxon>
        <taxon>Cytophagia</taxon>
        <taxon>Cytophagales</taxon>
        <taxon>Hymenobacteraceae</taxon>
        <taxon>Rufibacter</taxon>
    </lineage>
</organism>
<dbReference type="PANTHER" id="PTHR39186">
    <property type="entry name" value="DUF2071 FAMILY PROTEIN"/>
    <property type="match status" value="1"/>
</dbReference>
<name>A0A3M9MX96_9BACT</name>
<accession>A0A3M9MX96</accession>
<protein>
    <submittedName>
        <fullName evidence="1">DUF2071 domain-containing protein</fullName>
    </submittedName>
</protein>
<dbReference type="PANTHER" id="PTHR39186:SF1">
    <property type="entry name" value="DUF2071 DOMAIN-CONTAINING PROTEIN"/>
    <property type="match status" value="1"/>
</dbReference>
<evidence type="ECO:0000313" key="1">
    <source>
        <dbReference type="EMBL" id="RNI30146.1"/>
    </source>
</evidence>
<proteinExistence type="predicted"/>
<dbReference type="OrthoDB" id="1421826at2"/>